<dbReference type="eggNOG" id="ENOG503362I">
    <property type="taxonomic scope" value="Bacteria"/>
</dbReference>
<dbReference type="HOGENOM" id="CLU_334906_0_0_5"/>
<dbReference type="InParanoid" id="D9QIL4"/>
<evidence type="ECO:0000313" key="2">
    <source>
        <dbReference type="Proteomes" id="UP000002696"/>
    </source>
</evidence>
<dbReference type="KEGG" id="bsb:Bresu_2037"/>
<organism evidence="1 2">
    <name type="scientific">Brevundimonas subvibrioides (strain ATCC 15264 / DSM 4735 / LMG 14903 / NBRC 16000 / CB 81)</name>
    <name type="common">Caulobacter subvibrioides</name>
    <dbReference type="NCBI Taxonomy" id="633149"/>
    <lineage>
        <taxon>Bacteria</taxon>
        <taxon>Pseudomonadati</taxon>
        <taxon>Pseudomonadota</taxon>
        <taxon>Alphaproteobacteria</taxon>
        <taxon>Caulobacterales</taxon>
        <taxon>Caulobacteraceae</taxon>
        <taxon>Brevundimonas</taxon>
    </lineage>
</organism>
<evidence type="ECO:0000313" key="1">
    <source>
        <dbReference type="EMBL" id="ADL01347.1"/>
    </source>
</evidence>
<dbReference type="STRING" id="633149.Bresu_2037"/>
<dbReference type="AlphaFoldDB" id="D9QIL4"/>
<proteinExistence type="predicted"/>
<dbReference type="EMBL" id="CP002102">
    <property type="protein sequence ID" value="ADL01347.1"/>
    <property type="molecule type" value="Genomic_DNA"/>
</dbReference>
<gene>
    <name evidence="1" type="ordered locus">Bresu_2037</name>
</gene>
<protein>
    <recommendedName>
        <fullName evidence="3">Phage tail protein</fullName>
    </recommendedName>
</protein>
<dbReference type="Proteomes" id="UP000002696">
    <property type="component" value="Chromosome"/>
</dbReference>
<name>D9QIL4_BRESC</name>
<keyword evidence="2" id="KW-1185">Reference proteome</keyword>
<evidence type="ECO:0008006" key="3">
    <source>
        <dbReference type="Google" id="ProtNLM"/>
    </source>
</evidence>
<reference evidence="2" key="1">
    <citation type="journal article" date="2011" name="J. Bacteriol.">
        <title>Genome sequences of eight morphologically diverse alphaproteobacteria.</title>
        <authorList>
            <consortium name="US DOE Joint Genome Institute"/>
            <person name="Brown P.J."/>
            <person name="Kysela D.T."/>
            <person name="Buechlein A."/>
            <person name="Hemmerich C."/>
            <person name="Brun Y.V."/>
        </authorList>
    </citation>
    <scope>NUCLEOTIDE SEQUENCE [LARGE SCALE GENOMIC DNA]</scope>
    <source>
        <strain evidence="2">ATCC 15264 / DSM 4735 / LMG 14903 / NBRC 16000 / CB 81</strain>
    </source>
</reference>
<sequence length="718" mass="78313">MDCAALPTLWRRLESSCAAAPPDRRLRPLVLPDPRHRTQIGHAIELTFPSRQDGRRLKRDLEQGGLADPNHPVAVMRWLGGRVDRYSPTFRETFTDFQIAWRSGARALTDHRFWSGWRMVVETWRPTDVPEAFRVVSDEWGKYQLIAMDGEPTTLSRVEAASPPGLRHLLTNGSPVLLREIDWGQWTWVGRGRSAGREAQAALIREKTHSASLLAQLDRAVVSEAPGWAFTTAVDLVAGTAVRDAVSDDDLIDVRFAGVPRIDGGRLSRPSFPIRLLTTGPVESVTLSGAVAEQLELQRSGPREWLITPTVPVEGHAQVSVKATCGDIVRSLSLRRSALAPVLGKELPDRFLIDEEASGFAPTRAEAVATRFEDHESAATACPQQGLLDLVEYLAARPWVMPLSGLLELVDTLPKADAAGKWSILRALLEAGVIEPLRVRGWRGGAAIARSARAVLVPQQDVCRLRLDGVINEVLASRVQGIADRLGLGVSIGPGVGDWSLPLLSVEGDREALLALAAEVGVTCEYISPDLAGHVRPRDAVPNADGSTHGARQLVRMADTRLADRGIQLSLCRREAEDAPPVWLVQASEGEPRYWTHRHLALLDACGLAGVAPFDIRDGLLTANVPGVFLPLPVARWLRLATGVPPGPFDGGYAYKTTPCVEAMIREFMGMDRPDSSRFQRPRPAGRGRGPGMAFASGSSVEVLPIWRWARVNRGASR</sequence>
<accession>D9QIL4</accession>